<evidence type="ECO:0000256" key="1">
    <source>
        <dbReference type="SAM" id="MobiDB-lite"/>
    </source>
</evidence>
<dbReference type="STRING" id="1196353.SAMN05444921_106251"/>
<accession>A0A1G9S8H9</accession>
<dbReference type="GO" id="GO:0016757">
    <property type="term" value="F:glycosyltransferase activity"/>
    <property type="evidence" value="ECO:0007669"/>
    <property type="project" value="UniProtKB-KW"/>
</dbReference>
<gene>
    <name evidence="4" type="ORF">SAMN05444921_106251</name>
</gene>
<evidence type="ECO:0000256" key="3">
    <source>
        <dbReference type="SAM" id="SignalP"/>
    </source>
</evidence>
<keyword evidence="5" id="KW-1185">Reference proteome</keyword>
<keyword evidence="4" id="KW-0328">Glycosyltransferase</keyword>
<evidence type="ECO:0000256" key="2">
    <source>
        <dbReference type="SAM" id="Phobius"/>
    </source>
</evidence>
<proteinExistence type="predicted"/>
<keyword evidence="2" id="KW-0472">Membrane</keyword>
<dbReference type="RefSeq" id="WP_093653871.1">
    <property type="nucleotide sequence ID" value="NZ_FNHI01000006.1"/>
</dbReference>
<feature type="chain" id="PRO_5011707443" evidence="3">
    <location>
        <begin position="32"/>
        <end position="244"/>
    </location>
</feature>
<keyword evidence="3" id="KW-0732">Signal</keyword>
<feature type="signal peptide" evidence="3">
    <location>
        <begin position="1"/>
        <end position="31"/>
    </location>
</feature>
<keyword evidence="4" id="KW-0808">Transferase</keyword>
<name>A0A1G9S8H9_9ACTN</name>
<keyword evidence="2" id="KW-0812">Transmembrane</keyword>
<dbReference type="Proteomes" id="UP000199063">
    <property type="component" value="Unassembled WGS sequence"/>
</dbReference>
<keyword evidence="2" id="KW-1133">Transmembrane helix</keyword>
<feature type="transmembrane region" description="Helical" evidence="2">
    <location>
        <begin position="84"/>
        <end position="105"/>
    </location>
</feature>
<protein>
    <submittedName>
        <fullName evidence="4">Alpha-1,6-mannosyltransferase</fullName>
    </submittedName>
</protein>
<dbReference type="GeneID" id="40829694"/>
<organism evidence="4 5">
    <name type="scientific">Streptomyces wuyuanensis</name>
    <dbReference type="NCBI Taxonomy" id="1196353"/>
    <lineage>
        <taxon>Bacteria</taxon>
        <taxon>Bacillati</taxon>
        <taxon>Actinomycetota</taxon>
        <taxon>Actinomycetes</taxon>
        <taxon>Kitasatosporales</taxon>
        <taxon>Streptomycetaceae</taxon>
        <taxon>Streptomyces</taxon>
    </lineage>
</organism>
<feature type="transmembrane region" description="Helical" evidence="2">
    <location>
        <begin position="181"/>
        <end position="202"/>
    </location>
</feature>
<feature type="compositionally biased region" description="Pro residues" evidence="1">
    <location>
        <begin position="214"/>
        <end position="229"/>
    </location>
</feature>
<dbReference type="AlphaFoldDB" id="A0A1G9S8H9"/>
<evidence type="ECO:0000313" key="4">
    <source>
        <dbReference type="EMBL" id="SDM31702.1"/>
    </source>
</evidence>
<reference evidence="5" key="1">
    <citation type="submission" date="2016-10" db="EMBL/GenBank/DDBJ databases">
        <authorList>
            <person name="Varghese N."/>
            <person name="Submissions S."/>
        </authorList>
    </citation>
    <scope>NUCLEOTIDE SEQUENCE [LARGE SCALE GENOMIC DNA]</scope>
    <source>
        <strain evidence="5">CGMCC 4.7042</strain>
    </source>
</reference>
<dbReference type="EMBL" id="FNHI01000006">
    <property type="protein sequence ID" value="SDM31702.1"/>
    <property type="molecule type" value="Genomic_DNA"/>
</dbReference>
<feature type="region of interest" description="Disordered" evidence="1">
    <location>
        <begin position="212"/>
        <end position="244"/>
    </location>
</feature>
<dbReference type="OrthoDB" id="5242303at2"/>
<evidence type="ECO:0000313" key="5">
    <source>
        <dbReference type="Proteomes" id="UP000199063"/>
    </source>
</evidence>
<sequence>MPVLRVAVDIRRCRLLGLTGSAALAAGGAAAATTVAATALAGTGYGWTTALDTPASPGNWPLTSTLGRLTGAGLRGVGSGLAEFAVPAWHLAGLAAAALAVLVFWKRHHLHRPVYAVGLSLGAVAVLGPAIRPWYVLWGVFLIAATAPRGSVRPVRTAALLSGLLALVVMPSRFAPDHNQLLIAVGGSTLGVLALWCAYRVAARAADRALRPEALPPAAPRPMDPPPQSDRPTGDPHRPLGSTA</sequence>
<feature type="transmembrane region" description="Helical" evidence="2">
    <location>
        <begin position="112"/>
        <end position="128"/>
    </location>
</feature>